<evidence type="ECO:0000313" key="5">
    <source>
        <dbReference type="Proteomes" id="UP001152795"/>
    </source>
</evidence>
<evidence type="ECO:0000256" key="2">
    <source>
        <dbReference type="PROSITE-ProRule" id="PRU00104"/>
    </source>
</evidence>
<proteinExistence type="predicted"/>
<dbReference type="SUPFAM" id="SSF56204">
    <property type="entry name" value="Hect, E3 ligase catalytic domain"/>
    <property type="match status" value="1"/>
</dbReference>
<dbReference type="AlphaFoldDB" id="A0A6S7GP69"/>
<comment type="caution">
    <text evidence="4">The sequence shown here is derived from an EMBL/GenBank/DDBJ whole genome shotgun (WGS) entry which is preliminary data.</text>
</comment>
<dbReference type="InterPro" id="IPR000569">
    <property type="entry name" value="HECT_dom"/>
</dbReference>
<evidence type="ECO:0000256" key="3">
    <source>
        <dbReference type="SAM" id="MobiDB-lite"/>
    </source>
</evidence>
<dbReference type="GO" id="GO:0004842">
    <property type="term" value="F:ubiquitin-protein transferase activity"/>
    <property type="evidence" value="ECO:0007669"/>
    <property type="project" value="InterPro"/>
</dbReference>
<evidence type="ECO:0000256" key="1">
    <source>
        <dbReference type="ARBA" id="ARBA00022786"/>
    </source>
</evidence>
<dbReference type="GO" id="GO:0016874">
    <property type="term" value="F:ligase activity"/>
    <property type="evidence" value="ECO:0007669"/>
    <property type="project" value="UniProtKB-KW"/>
</dbReference>
<keyword evidence="1 2" id="KW-0833">Ubl conjugation pathway</keyword>
<name>A0A6S7GP69_PARCT</name>
<accession>A0A6S7GP69</accession>
<dbReference type="Proteomes" id="UP001152795">
    <property type="component" value="Unassembled WGS sequence"/>
</dbReference>
<dbReference type="Gene3D" id="3.90.1750.10">
    <property type="entry name" value="Hect, E3 ligase catalytic domains"/>
    <property type="match status" value="1"/>
</dbReference>
<keyword evidence="5" id="KW-1185">Reference proteome</keyword>
<dbReference type="PROSITE" id="PS50237">
    <property type="entry name" value="HECT"/>
    <property type="match status" value="1"/>
</dbReference>
<organism evidence="4 5">
    <name type="scientific">Paramuricea clavata</name>
    <name type="common">Red gorgonian</name>
    <name type="synonym">Violescent sea-whip</name>
    <dbReference type="NCBI Taxonomy" id="317549"/>
    <lineage>
        <taxon>Eukaryota</taxon>
        <taxon>Metazoa</taxon>
        <taxon>Cnidaria</taxon>
        <taxon>Anthozoa</taxon>
        <taxon>Octocorallia</taxon>
        <taxon>Malacalcyonacea</taxon>
        <taxon>Plexauridae</taxon>
        <taxon>Paramuricea</taxon>
    </lineage>
</organism>
<feature type="compositionally biased region" description="Basic and acidic residues" evidence="3">
    <location>
        <begin position="20"/>
        <end position="35"/>
    </location>
</feature>
<evidence type="ECO:0000313" key="4">
    <source>
        <dbReference type="EMBL" id="CAB3986450.1"/>
    </source>
</evidence>
<dbReference type="OrthoDB" id="5989473at2759"/>
<keyword evidence="4" id="KW-0436">Ligase</keyword>
<dbReference type="InterPro" id="IPR035983">
    <property type="entry name" value="Hect_E3_ubiquitin_ligase"/>
</dbReference>
<comment type="caution">
    <text evidence="2">Lacks conserved residue(s) required for the propagation of feature annotation.</text>
</comment>
<gene>
    <name evidence="4" type="ORF">PACLA_8A077702</name>
</gene>
<dbReference type="EMBL" id="CACRXK020001017">
    <property type="protein sequence ID" value="CAB3986450.1"/>
    <property type="molecule type" value="Genomic_DNA"/>
</dbReference>
<sequence>MASQSSTTDKKIEGTFPSETYRRQMRQLERMREVLAEDEEPSTSQTDENHDDKNLQSVREVHVRRATIVDDVLNQFRDPTMLRCSLAVTFNDETGLDFGGLTQELFSTFWDAVWDRYFEGETAKVSFVPPQSIANSKAAFKAIGRVLAHGWVLTKQIPILFCEASLIAAIHGEDKVTDEILLRSFHFYISQFERDILQHVANGDSKQPRVVDSLWTIYTRFGMTCSPAQSPAHLKEHMIEMARSEFLFKPMVLLQWIKEGIMESDMQLVSGQLSLERIQKLYEDLPPSNEKVLQMITHKEDAL</sequence>
<protein>
    <submittedName>
        <fullName evidence="4">E3 ubiquitin- ligase TOM1-like, partial</fullName>
    </submittedName>
</protein>
<feature type="region of interest" description="Disordered" evidence="3">
    <location>
        <begin position="1"/>
        <end position="55"/>
    </location>
</feature>
<reference evidence="4" key="1">
    <citation type="submission" date="2020-04" db="EMBL/GenBank/DDBJ databases">
        <authorList>
            <person name="Alioto T."/>
            <person name="Alioto T."/>
            <person name="Gomez Garrido J."/>
        </authorList>
    </citation>
    <scope>NUCLEOTIDE SEQUENCE</scope>
    <source>
        <strain evidence="4">A484AB</strain>
    </source>
</reference>